<accession>A0A3B1B1H1</accession>
<reference evidence="1" key="1">
    <citation type="submission" date="2018-06" db="EMBL/GenBank/DDBJ databases">
        <authorList>
            <person name="Zhirakovskaya E."/>
        </authorList>
    </citation>
    <scope>NUCLEOTIDE SEQUENCE</scope>
</reference>
<protein>
    <submittedName>
        <fullName evidence="1">Uncharacterized protein</fullName>
    </submittedName>
</protein>
<dbReference type="EMBL" id="UOFU01000195">
    <property type="protein sequence ID" value="VAX00165.1"/>
    <property type="molecule type" value="Genomic_DNA"/>
</dbReference>
<sequence>MRLTATKTFRIKRDAEDWARGVEDEMCRTHCFS</sequence>
<proteinExistence type="predicted"/>
<evidence type="ECO:0000313" key="1">
    <source>
        <dbReference type="EMBL" id="VAX00165.1"/>
    </source>
</evidence>
<name>A0A3B1B1H1_9ZZZZ</name>
<gene>
    <name evidence="1" type="ORF">MNBD_GAMMA20-1577</name>
</gene>
<organism evidence="1">
    <name type="scientific">hydrothermal vent metagenome</name>
    <dbReference type="NCBI Taxonomy" id="652676"/>
    <lineage>
        <taxon>unclassified sequences</taxon>
        <taxon>metagenomes</taxon>
        <taxon>ecological metagenomes</taxon>
    </lineage>
</organism>
<dbReference type="AlphaFoldDB" id="A0A3B1B1H1"/>